<dbReference type="PATRIC" id="fig|1590043.3.peg.2111"/>
<protein>
    <submittedName>
        <fullName evidence="2">Bacterial transcription activator, effector binding domain</fullName>
    </submittedName>
    <submittedName>
        <fullName evidence="3">GyrI-like domain-containing protein</fullName>
    </submittedName>
</protein>
<dbReference type="Pfam" id="PF14526">
    <property type="entry name" value="Cass2"/>
    <property type="match status" value="1"/>
</dbReference>
<dbReference type="InterPro" id="IPR011256">
    <property type="entry name" value="Reg_factor_effector_dom_sf"/>
</dbReference>
<feature type="domain" description="AraC effector-binding" evidence="1">
    <location>
        <begin position="1"/>
        <end position="162"/>
    </location>
</feature>
<name>A0A0Q9YXI6_9GAMM</name>
<evidence type="ECO:0000313" key="4">
    <source>
        <dbReference type="Proteomes" id="UP000051497"/>
    </source>
</evidence>
<sequence>MRKEIIHKPDFKLVGLSVVTNNANEQDPTLAKIGPLVANYFSHQIAQHIKHRIHPGITYSVYTEYESDHHGNYTYFIGEAVSSLEDVPDDLKTISIPTSQYQRFTTEPGPMPLVVIQAWQSIWQMNQETLGGERRYLADFEVYDERAHDPHQAVVDIYIGIR</sequence>
<dbReference type="SMART" id="SM00871">
    <property type="entry name" value="AraC_E_bind"/>
    <property type="match status" value="1"/>
</dbReference>
<evidence type="ECO:0000313" key="2">
    <source>
        <dbReference type="EMBL" id="KRG20851.1"/>
    </source>
</evidence>
<dbReference type="InterPro" id="IPR029441">
    <property type="entry name" value="Cass2"/>
</dbReference>
<dbReference type="EMBL" id="LKAJ01000008">
    <property type="protein sequence ID" value="KRG20851.1"/>
    <property type="molecule type" value="Genomic_DNA"/>
</dbReference>
<dbReference type="Proteomes" id="UP000051497">
    <property type="component" value="Unassembled WGS sequence"/>
</dbReference>
<dbReference type="Gene3D" id="3.20.80.10">
    <property type="entry name" value="Regulatory factor, effector binding domain"/>
    <property type="match status" value="1"/>
</dbReference>
<keyword evidence="4" id="KW-1185">Reference proteome</keyword>
<accession>A0A0Q9YXI6</accession>
<evidence type="ECO:0000259" key="1">
    <source>
        <dbReference type="SMART" id="SM00871"/>
    </source>
</evidence>
<evidence type="ECO:0000313" key="3">
    <source>
        <dbReference type="EMBL" id="MCS5711328.1"/>
    </source>
</evidence>
<organism evidence="2">
    <name type="scientific">Candidatus Berkiella aquae</name>
    <dbReference type="NCBI Taxonomy" id="295108"/>
    <lineage>
        <taxon>Bacteria</taxon>
        <taxon>Pseudomonadati</taxon>
        <taxon>Pseudomonadota</taxon>
        <taxon>Gammaproteobacteria</taxon>
        <taxon>Candidatus Berkiellales</taxon>
        <taxon>Candidatus Berkiellaceae</taxon>
        <taxon>Candidatus Berkiella</taxon>
    </lineage>
</organism>
<dbReference type="InterPro" id="IPR053182">
    <property type="entry name" value="YobU-like_regulator"/>
</dbReference>
<gene>
    <name evidence="3" type="ORF">HT99x_007765</name>
    <name evidence="2" type="ORF">HT99x_02068</name>
</gene>
<dbReference type="RefSeq" id="WP_075066694.1">
    <property type="nucleotide sequence ID" value="NZ_LKAJ02000001.1"/>
</dbReference>
<reference evidence="3" key="2">
    <citation type="journal article" date="2016" name="Genome Announc.">
        <title>Draft Genome Sequences of Two Novel Amoeba-Resistant Intranuclear Bacteria, 'Candidatus Berkiella cookevillensis' and 'Candidatus Berkiella aquae'.</title>
        <authorList>
            <person name="Mehari Y.T."/>
            <person name="Arivett B.A."/>
            <person name="Farone A.L."/>
            <person name="Gunderson J.H."/>
            <person name="Farone M.B."/>
        </authorList>
    </citation>
    <scope>NUCLEOTIDE SEQUENCE</scope>
    <source>
        <strain evidence="3">HT99</strain>
    </source>
</reference>
<comment type="caution">
    <text evidence="2">The sequence shown here is derived from an EMBL/GenBank/DDBJ whole genome shotgun (WGS) entry which is preliminary data.</text>
</comment>
<dbReference type="STRING" id="295108.HT99x_02068"/>
<dbReference type="AlphaFoldDB" id="A0A0Q9YXI6"/>
<dbReference type="OrthoDB" id="3173400at2"/>
<dbReference type="PANTHER" id="PTHR36444:SF2">
    <property type="entry name" value="TRANSCRIPTIONAL REGULATOR PROTEIN YOBU-RELATED"/>
    <property type="match status" value="1"/>
</dbReference>
<dbReference type="PANTHER" id="PTHR36444">
    <property type="entry name" value="TRANSCRIPTIONAL REGULATOR PROTEIN YOBU-RELATED"/>
    <property type="match status" value="1"/>
</dbReference>
<reference evidence="2" key="1">
    <citation type="submission" date="2015-09" db="EMBL/GenBank/DDBJ databases">
        <title>Draft Genome Sequences of Two Novel Amoeba-resistant Intranuclear Bacteria, Candidatus Berkiella cookevillensis and Candidatus Berkiella aquae.</title>
        <authorList>
            <person name="Mehari Y.T."/>
            <person name="Arivett B.A."/>
            <person name="Farone A.L."/>
            <person name="Gunderson J.H."/>
            <person name="Farone M.B."/>
        </authorList>
    </citation>
    <scope>NUCLEOTIDE SEQUENCE [LARGE SCALE GENOMIC DNA]</scope>
    <source>
        <strain evidence="2">HT99</strain>
    </source>
</reference>
<proteinExistence type="predicted"/>
<dbReference type="SUPFAM" id="SSF55136">
    <property type="entry name" value="Probable bacterial effector-binding domain"/>
    <property type="match status" value="1"/>
</dbReference>
<dbReference type="EMBL" id="LKAJ02000001">
    <property type="protein sequence ID" value="MCS5711328.1"/>
    <property type="molecule type" value="Genomic_DNA"/>
</dbReference>
<dbReference type="InterPro" id="IPR010499">
    <property type="entry name" value="AraC_E-bd"/>
</dbReference>
<reference evidence="3" key="3">
    <citation type="submission" date="2021-06" db="EMBL/GenBank/DDBJ databases">
        <title>Genomic Description and Analysis of Intracellular Bacteria, Candidatus Berkiella cookevillensis and Candidatus Berkiella aquae.</title>
        <authorList>
            <person name="Kidane D.T."/>
            <person name="Mehari Y.T."/>
            <person name="Rice F.C."/>
            <person name="Arivett B.A."/>
            <person name="Farone A.L."/>
            <person name="Berk S.G."/>
            <person name="Farone M.B."/>
        </authorList>
    </citation>
    <scope>NUCLEOTIDE SEQUENCE</scope>
    <source>
        <strain evidence="3">HT99</strain>
    </source>
</reference>